<evidence type="ECO:0000259" key="9">
    <source>
        <dbReference type="Pfam" id="PF00933"/>
    </source>
</evidence>
<feature type="domain" description="Glycoside hydrolase family 3 N-terminal" evidence="9">
    <location>
        <begin position="43"/>
        <end position="262"/>
    </location>
</feature>
<keyword evidence="7" id="KW-0472">Membrane</keyword>
<reference evidence="11" key="1">
    <citation type="submission" date="2017-09" db="EMBL/GenBank/DDBJ databases">
        <title>Metaegenomics of thermophilic ammonia-oxidizing enrichment culture.</title>
        <authorList>
            <person name="Kato S."/>
            <person name="Suzuki K."/>
        </authorList>
    </citation>
    <scope>NUCLEOTIDE SEQUENCE [LARGE SCALE GENOMIC DNA]</scope>
</reference>
<evidence type="ECO:0000256" key="7">
    <source>
        <dbReference type="SAM" id="Phobius"/>
    </source>
</evidence>
<evidence type="ECO:0000256" key="1">
    <source>
        <dbReference type="ARBA" id="ARBA00001231"/>
    </source>
</evidence>
<keyword evidence="5 10" id="KW-0326">Glycosidase</keyword>
<evidence type="ECO:0000256" key="3">
    <source>
        <dbReference type="ARBA" id="ARBA00012663"/>
    </source>
</evidence>
<dbReference type="AlphaFoldDB" id="A0A2H5Y6V0"/>
<feature type="signal peptide" evidence="8">
    <location>
        <begin position="1"/>
        <end position="24"/>
    </location>
</feature>
<evidence type="ECO:0000256" key="2">
    <source>
        <dbReference type="ARBA" id="ARBA00005336"/>
    </source>
</evidence>
<dbReference type="InterPro" id="IPR050226">
    <property type="entry name" value="NagZ_Beta-hexosaminidase"/>
</dbReference>
<accession>A0A2H5Y6V0</accession>
<dbReference type="PANTHER" id="PTHR30480">
    <property type="entry name" value="BETA-HEXOSAMINIDASE-RELATED"/>
    <property type="match status" value="1"/>
</dbReference>
<comment type="caution">
    <text evidence="10">The sequence shown here is derived from an EMBL/GenBank/DDBJ whole genome shotgun (WGS) entry which is preliminary data.</text>
</comment>
<dbReference type="GO" id="GO:0004563">
    <property type="term" value="F:beta-N-acetylhexosaminidase activity"/>
    <property type="evidence" value="ECO:0007669"/>
    <property type="project" value="UniProtKB-EC"/>
</dbReference>
<feature type="transmembrane region" description="Helical" evidence="7">
    <location>
        <begin position="804"/>
        <end position="822"/>
    </location>
</feature>
<feature type="chain" id="PRO_5014134466" description="beta-N-acetylhexosaminidase" evidence="8">
    <location>
        <begin position="25"/>
        <end position="888"/>
    </location>
</feature>
<feature type="transmembrane region" description="Helical" evidence="7">
    <location>
        <begin position="834"/>
        <end position="852"/>
    </location>
</feature>
<dbReference type="InterPro" id="IPR017853">
    <property type="entry name" value="GH"/>
</dbReference>
<comment type="catalytic activity">
    <reaction evidence="1">
        <text>Hydrolysis of terminal non-reducing N-acetyl-D-hexosamine residues in N-acetyl-beta-D-hexosaminides.</text>
        <dbReference type="EC" id="3.2.1.52"/>
    </reaction>
</comment>
<feature type="compositionally biased region" description="Pro residues" evidence="6">
    <location>
        <begin position="764"/>
        <end position="786"/>
    </location>
</feature>
<dbReference type="GO" id="GO:0009254">
    <property type="term" value="P:peptidoglycan turnover"/>
    <property type="evidence" value="ECO:0007669"/>
    <property type="project" value="TreeGrafter"/>
</dbReference>
<feature type="region of interest" description="Disordered" evidence="6">
    <location>
        <begin position="759"/>
        <end position="787"/>
    </location>
</feature>
<dbReference type="Pfam" id="PF00933">
    <property type="entry name" value="Glyco_hydro_3"/>
    <property type="match status" value="1"/>
</dbReference>
<proteinExistence type="inferred from homology"/>
<dbReference type="Proteomes" id="UP000236642">
    <property type="component" value="Unassembled WGS sequence"/>
</dbReference>
<organism evidence="10 11">
    <name type="scientific">Candidatus Thermoflexus japonica</name>
    <dbReference type="NCBI Taxonomy" id="2035417"/>
    <lineage>
        <taxon>Bacteria</taxon>
        <taxon>Bacillati</taxon>
        <taxon>Chloroflexota</taxon>
        <taxon>Thermoflexia</taxon>
        <taxon>Thermoflexales</taxon>
        <taxon>Thermoflexaceae</taxon>
        <taxon>Thermoflexus</taxon>
    </lineage>
</organism>
<evidence type="ECO:0000313" key="10">
    <source>
        <dbReference type="EMBL" id="GBD09165.1"/>
    </source>
</evidence>
<dbReference type="InterPro" id="IPR036962">
    <property type="entry name" value="Glyco_hydro_3_N_sf"/>
</dbReference>
<dbReference type="EC" id="3.2.1.52" evidence="3"/>
<comment type="similarity">
    <text evidence="2">Belongs to the glycosyl hydrolase 3 family.</text>
</comment>
<keyword evidence="7" id="KW-0812">Transmembrane</keyword>
<dbReference type="EMBL" id="BEHY01000029">
    <property type="protein sequence ID" value="GBD09165.1"/>
    <property type="molecule type" value="Genomic_DNA"/>
</dbReference>
<feature type="transmembrane region" description="Helical" evidence="7">
    <location>
        <begin position="864"/>
        <end position="882"/>
    </location>
</feature>
<keyword evidence="7" id="KW-1133">Transmembrane helix</keyword>
<evidence type="ECO:0000313" key="11">
    <source>
        <dbReference type="Proteomes" id="UP000236642"/>
    </source>
</evidence>
<dbReference type="Gene3D" id="3.20.20.300">
    <property type="entry name" value="Glycoside hydrolase, family 3, N-terminal domain"/>
    <property type="match status" value="1"/>
</dbReference>
<gene>
    <name evidence="10" type="primary">nagZ</name>
    <name evidence="10" type="ORF">HRbin22_01412</name>
</gene>
<name>A0A2H5Y6V0_9CHLR</name>
<protein>
    <recommendedName>
        <fullName evidence="3">beta-N-acetylhexosaminidase</fullName>
        <ecNumber evidence="3">3.2.1.52</ecNumber>
    </recommendedName>
</protein>
<keyword evidence="8" id="KW-0732">Signal</keyword>
<dbReference type="PANTHER" id="PTHR30480:SF13">
    <property type="entry name" value="BETA-HEXOSAMINIDASE"/>
    <property type="match status" value="1"/>
</dbReference>
<dbReference type="SUPFAM" id="SSF51445">
    <property type="entry name" value="(Trans)glycosidases"/>
    <property type="match status" value="1"/>
</dbReference>
<dbReference type="InterPro" id="IPR001764">
    <property type="entry name" value="Glyco_hydro_3_N"/>
</dbReference>
<dbReference type="GO" id="GO:0005975">
    <property type="term" value="P:carbohydrate metabolic process"/>
    <property type="evidence" value="ECO:0007669"/>
    <property type="project" value="InterPro"/>
</dbReference>
<evidence type="ECO:0000256" key="5">
    <source>
        <dbReference type="ARBA" id="ARBA00023295"/>
    </source>
</evidence>
<evidence type="ECO:0000256" key="6">
    <source>
        <dbReference type="SAM" id="MobiDB-lite"/>
    </source>
</evidence>
<sequence>MSRWIRWALAIALALGLFPIAPVAAQGGEDEFIARLLAQMPPEAKVGQLFLVTLPGPIARPDHPLRSLLTEQRIGGVVLSPDQGNFTNLGDTPSELLSVTLSLQQQAATLTPFIPLFIGLRQQGDGPPFSAWTGGAMPLPSPLAMGATWDPERVQAVGQALGEELQAVGVNLLLGPPLDVLLEPRPEIGDVGAQTFGGDPQWVSRIARAYLNGLLAGSGGRLLVAPGSFPGEGRAYGRAERTAVLTKEDLAAFDLVPFLELMRTSTETGRPLLRAVQVSIVRIRGFGGSAQEWTRPLAVDGNALGTLFALPEVKTWRDSGGVLLSPPLGHPVLRALYTDEQGEVDFRRAALDAFMAGNDLIWLGDLHANPGEAARRATEIIRFFSEKYSTDLAFQNLVNGAVARILRLKYALYPGFAAGAVFPNAQQLRQAVGTPAHLQAVRHALESAVARLYPTGSTPPPIPQPGEPILILVDGRTGRACAACPEQPLLPAETLTRALQTASGGTLDSAQISVRSFEEVMAFFSRAPEAPDLRPDFERAAWIVIAALDEHPAYPASSLPHLLLGERADLLAGKKVAFWGFGALYPLTAREIARLSRYEAIWTHIPPAVEIMARVLFGALTPRSRPPISIPALGYDLADRLRPDPGQVIPLGVGPREGTSPGTPAPVAVQVGQTLRVWAGPIYDRDGFLVPDGTPVLFTGVYTGQGSIGPFIARTRDGFAEADILLDREGSLEIRAISEPARLSYRLQIQIEKNRPGRIATIVPPTPTRPPEPTPLPTPVPSPTPTPRASGLAALRLSLSGWQVFGWSNLLVLGFSAITFALGRRRSLDRAWRAALLGWIAGWMAYTLLTLGGPALPVAGAQGLFPLASGFVTLLIGGLVALRPAGED</sequence>
<evidence type="ECO:0000256" key="8">
    <source>
        <dbReference type="SAM" id="SignalP"/>
    </source>
</evidence>
<evidence type="ECO:0000256" key="4">
    <source>
        <dbReference type="ARBA" id="ARBA00022801"/>
    </source>
</evidence>
<keyword evidence="4 10" id="KW-0378">Hydrolase</keyword>